<organism evidence="2 3">
    <name type="scientific">Acipenser ruthenus</name>
    <name type="common">Sterlet sturgeon</name>
    <dbReference type="NCBI Taxonomy" id="7906"/>
    <lineage>
        <taxon>Eukaryota</taxon>
        <taxon>Metazoa</taxon>
        <taxon>Chordata</taxon>
        <taxon>Craniata</taxon>
        <taxon>Vertebrata</taxon>
        <taxon>Euteleostomi</taxon>
        <taxon>Actinopterygii</taxon>
        <taxon>Chondrostei</taxon>
        <taxon>Acipenseriformes</taxon>
        <taxon>Acipenseridae</taxon>
        <taxon>Acipenser</taxon>
    </lineage>
</organism>
<feature type="region of interest" description="Disordered" evidence="1">
    <location>
        <begin position="79"/>
        <end position="101"/>
    </location>
</feature>
<dbReference type="AlphaFoldDB" id="A0A662YS24"/>
<proteinExistence type="predicted"/>
<name>A0A662YS24_ACIRT</name>
<accession>A0A662YS24</accession>
<reference evidence="2 3" key="1">
    <citation type="submission" date="2019-01" db="EMBL/GenBank/DDBJ databases">
        <title>Draft Genome and Complete Hox-Cluster Characterization of the Sterlet Sturgeon (Acipenser ruthenus).</title>
        <authorList>
            <person name="Wei Q."/>
        </authorList>
    </citation>
    <scope>NUCLEOTIDE SEQUENCE [LARGE SCALE GENOMIC DNA]</scope>
    <source>
        <strain evidence="2">WHYD16114868_AA</strain>
        <tissue evidence="2">Blood</tissue>
    </source>
</reference>
<evidence type="ECO:0000313" key="2">
    <source>
        <dbReference type="EMBL" id="RXM98681.1"/>
    </source>
</evidence>
<comment type="caution">
    <text evidence="2">The sequence shown here is derived from an EMBL/GenBank/DDBJ whole genome shotgun (WGS) entry which is preliminary data.</text>
</comment>
<sequence>MYQAQFQLAAWVNNWGPEEKVLRDVSSDQRRSYDALAATLERHFGLEEPRERYRKQLLEKKRQPGERLGAVAADVLILVKEGQEPQPRKTAGGDSLPDPDYRPQTQYSLLALREARAPGAQLLLTTSRPPTWPAGKLRRSGVERGPPPCPPTFPLPDEALAAVGRIGQGRSLYLPCTLEGVACRDLVDTGSTIYILRPGTLPPDTELDTLCWTPTKVYLWTVKIVDGDTLTS</sequence>
<evidence type="ECO:0000313" key="3">
    <source>
        <dbReference type="Proteomes" id="UP000289886"/>
    </source>
</evidence>
<protein>
    <submittedName>
        <fullName evidence="2">Uncharacterized protein</fullName>
    </submittedName>
</protein>
<dbReference type="Proteomes" id="UP000289886">
    <property type="component" value="Unassembled WGS sequence"/>
</dbReference>
<keyword evidence="3" id="KW-1185">Reference proteome</keyword>
<dbReference type="EMBL" id="SCEB01000597">
    <property type="protein sequence ID" value="RXM98681.1"/>
    <property type="molecule type" value="Genomic_DNA"/>
</dbReference>
<evidence type="ECO:0000256" key="1">
    <source>
        <dbReference type="SAM" id="MobiDB-lite"/>
    </source>
</evidence>
<feature type="region of interest" description="Disordered" evidence="1">
    <location>
        <begin position="125"/>
        <end position="148"/>
    </location>
</feature>
<gene>
    <name evidence="2" type="ORF">EOD39_12788</name>
</gene>